<dbReference type="Gene3D" id="3.40.50.1100">
    <property type="match status" value="2"/>
</dbReference>
<dbReference type="AlphaFoldDB" id="A0A510UQL3"/>
<gene>
    <name evidence="7" type="ORF">AFI02nite_37570</name>
</gene>
<dbReference type="SUPFAM" id="SSF53686">
    <property type="entry name" value="Tryptophan synthase beta subunit-like PLP-dependent enzymes"/>
    <property type="match status" value="1"/>
</dbReference>
<comment type="caution">
    <text evidence="7">The sequence shown here is derived from an EMBL/GenBank/DDBJ whole genome shotgun (WGS) entry which is preliminary data.</text>
</comment>
<evidence type="ECO:0000256" key="2">
    <source>
        <dbReference type="ARBA" id="ARBA00004962"/>
    </source>
</evidence>
<evidence type="ECO:0000313" key="8">
    <source>
        <dbReference type="Proteomes" id="UP000321787"/>
    </source>
</evidence>
<comment type="pathway">
    <text evidence="2">Amino-acid biosynthesis; L-cysteine biosynthesis; L-cysteine from L-serine: step 2/2.</text>
</comment>
<accession>A0A510UQL3</accession>
<comment type="catalytic activity">
    <reaction evidence="5">
        <text>O-acetyl-L-serine + hydrogen sulfide = L-cysteine + acetate</text>
        <dbReference type="Rhea" id="RHEA:14829"/>
        <dbReference type="ChEBI" id="CHEBI:29919"/>
        <dbReference type="ChEBI" id="CHEBI:30089"/>
        <dbReference type="ChEBI" id="CHEBI:35235"/>
        <dbReference type="ChEBI" id="CHEBI:58340"/>
        <dbReference type="EC" id="2.5.1.47"/>
    </reaction>
</comment>
<dbReference type="Pfam" id="PF00291">
    <property type="entry name" value="PALP"/>
    <property type="match status" value="1"/>
</dbReference>
<evidence type="ECO:0000259" key="6">
    <source>
        <dbReference type="Pfam" id="PF00291"/>
    </source>
</evidence>
<organism evidence="7 8">
    <name type="scientific">Aliivibrio fischeri</name>
    <name type="common">Vibrio fischeri</name>
    <dbReference type="NCBI Taxonomy" id="668"/>
    <lineage>
        <taxon>Bacteria</taxon>
        <taxon>Pseudomonadati</taxon>
        <taxon>Pseudomonadota</taxon>
        <taxon>Gammaproteobacteria</taxon>
        <taxon>Vibrionales</taxon>
        <taxon>Vibrionaceae</taxon>
        <taxon>Aliivibrio</taxon>
    </lineage>
</organism>
<comment type="cofactor">
    <cofactor evidence="1">
        <name>pyridoxal 5'-phosphate</name>
        <dbReference type="ChEBI" id="CHEBI:597326"/>
    </cofactor>
</comment>
<dbReference type="InterPro" id="IPR001926">
    <property type="entry name" value="TrpB-like_PALP"/>
</dbReference>
<dbReference type="InterPro" id="IPR050214">
    <property type="entry name" value="Cys_Synth/Cystath_Beta-Synth"/>
</dbReference>
<evidence type="ECO:0000256" key="4">
    <source>
        <dbReference type="ARBA" id="ARBA00022898"/>
    </source>
</evidence>
<dbReference type="EC" id="2.5.1.47" evidence="3"/>
<protein>
    <recommendedName>
        <fullName evidence="3">cysteine synthase</fullName>
        <ecNumber evidence="3">2.5.1.47</ecNumber>
    </recommendedName>
</protein>
<keyword evidence="4" id="KW-0663">Pyridoxal phosphate</keyword>
<name>A0A510UQL3_ALIFS</name>
<evidence type="ECO:0000256" key="5">
    <source>
        <dbReference type="ARBA" id="ARBA00047931"/>
    </source>
</evidence>
<dbReference type="GO" id="GO:0004124">
    <property type="term" value="F:cysteine synthase activity"/>
    <property type="evidence" value="ECO:0007669"/>
    <property type="project" value="UniProtKB-EC"/>
</dbReference>
<reference evidence="7 8" key="1">
    <citation type="submission" date="2019-07" db="EMBL/GenBank/DDBJ databases">
        <title>Whole genome shotgun sequence of Aliivibrio fischeri NBRC 101058.</title>
        <authorList>
            <person name="Hosoyama A."/>
            <person name="Uohara A."/>
            <person name="Ohji S."/>
            <person name="Ichikawa N."/>
        </authorList>
    </citation>
    <scope>NUCLEOTIDE SEQUENCE [LARGE SCALE GENOMIC DNA]</scope>
    <source>
        <strain evidence="7 8">NBRC 101058</strain>
    </source>
</reference>
<dbReference type="EMBL" id="BJTZ01000038">
    <property type="protein sequence ID" value="GEK15721.1"/>
    <property type="molecule type" value="Genomic_DNA"/>
</dbReference>
<evidence type="ECO:0000256" key="3">
    <source>
        <dbReference type="ARBA" id="ARBA00012681"/>
    </source>
</evidence>
<dbReference type="InterPro" id="IPR036052">
    <property type="entry name" value="TrpB-like_PALP_sf"/>
</dbReference>
<sequence length="343" mass="39039">MYSHISDAIKKPHLIKLKKNLYVARFESMKIYSTLFTVKKLLERKIINKNSILIDSSSGIYAYALALACHKYKIKCHIIASKTVDKNIKSQLNLLGATVEGIDFAGTLKLDQEYRVKKVKNIIKENEKYYWMQQYHDDIHYEGYKEFAELLSNEISSDDLILVGGVGSGCSTGATATYLRENGKKVCLYGLQPYGSVTFGCEHVEDPEIIIAGIGSAIDFSNVKHSNYDYIDWLSFDLCRVGTLSLMRNHAIFAGLSSGGSYYVADKLNNQQPNKPCIFIAPDMGYRYVDDVFLSDKIFCTEPNEPKIITSADELSLPWSRIKWSREEKIHLNKFKNKKMERV</sequence>
<dbReference type="Proteomes" id="UP000321787">
    <property type="component" value="Unassembled WGS sequence"/>
</dbReference>
<feature type="domain" description="Tryptophan synthase beta chain-like PALP" evidence="6">
    <location>
        <begin position="23"/>
        <end position="281"/>
    </location>
</feature>
<dbReference type="RefSeq" id="WP_146866293.1">
    <property type="nucleotide sequence ID" value="NZ_BJTZ01000038.1"/>
</dbReference>
<evidence type="ECO:0000313" key="7">
    <source>
        <dbReference type="EMBL" id="GEK15721.1"/>
    </source>
</evidence>
<evidence type="ECO:0000256" key="1">
    <source>
        <dbReference type="ARBA" id="ARBA00001933"/>
    </source>
</evidence>
<proteinExistence type="predicted"/>
<dbReference type="PANTHER" id="PTHR10314">
    <property type="entry name" value="CYSTATHIONINE BETA-SYNTHASE"/>
    <property type="match status" value="1"/>
</dbReference>